<keyword evidence="10" id="KW-0963">Cytoplasm</keyword>
<evidence type="ECO:0000313" key="11">
    <source>
        <dbReference type="EMBL" id="MCJ2181233.1"/>
    </source>
</evidence>
<dbReference type="EC" id="4.1.1.49" evidence="3 10"/>
<dbReference type="PANTHER" id="PTHR30031">
    <property type="entry name" value="PHOSPHOENOLPYRUVATE CARBOXYKINASE ATP"/>
    <property type="match status" value="1"/>
</dbReference>
<dbReference type="HAMAP" id="MF_00453">
    <property type="entry name" value="PEPCK_ATP"/>
    <property type="match status" value="1"/>
</dbReference>
<protein>
    <recommendedName>
        <fullName evidence="3 10">Phosphoenolpyruvate carboxykinase (ATP)</fullName>
        <shortName evidence="10">PCK</shortName>
        <shortName evidence="10">PEP carboxykinase</shortName>
        <shortName evidence="10">PEPCK</shortName>
        <ecNumber evidence="3 10">4.1.1.49</ecNumber>
    </recommendedName>
</protein>
<dbReference type="CDD" id="cd00484">
    <property type="entry name" value="PEPCK_ATP"/>
    <property type="match status" value="1"/>
</dbReference>
<feature type="binding site" evidence="10">
    <location>
        <begin position="234"/>
        <end position="242"/>
    </location>
    <ligand>
        <name>ATP</name>
        <dbReference type="ChEBI" id="CHEBI:30616"/>
    </ligand>
</feature>
<feature type="binding site" evidence="10">
    <location>
        <position position="218"/>
    </location>
    <ligand>
        <name>Mn(2+)</name>
        <dbReference type="ChEBI" id="CHEBI:29035"/>
    </ligand>
</feature>
<keyword evidence="10" id="KW-0479">Metal-binding</keyword>
<feature type="binding site" evidence="10">
    <location>
        <position position="321"/>
    </location>
    <ligand>
        <name>substrate</name>
    </ligand>
</feature>
<dbReference type="Proteomes" id="UP001162881">
    <property type="component" value="Unassembled WGS sequence"/>
</dbReference>
<dbReference type="NCBIfam" id="NF006820">
    <property type="entry name" value="PRK09344.1-2"/>
    <property type="match status" value="1"/>
</dbReference>
<evidence type="ECO:0000256" key="8">
    <source>
        <dbReference type="ARBA" id="ARBA00023239"/>
    </source>
</evidence>
<evidence type="ECO:0000256" key="3">
    <source>
        <dbReference type="ARBA" id="ARBA00012363"/>
    </source>
</evidence>
<dbReference type="EMBL" id="JALHLF010000001">
    <property type="protein sequence ID" value="MCJ2181233.1"/>
    <property type="molecule type" value="Genomic_DNA"/>
</dbReference>
<dbReference type="NCBIfam" id="NF006822">
    <property type="entry name" value="PRK09344.1-4"/>
    <property type="match status" value="1"/>
</dbReference>
<dbReference type="NCBIfam" id="NF006821">
    <property type="entry name" value="PRK09344.1-3"/>
    <property type="match status" value="1"/>
</dbReference>
<evidence type="ECO:0000256" key="7">
    <source>
        <dbReference type="ARBA" id="ARBA00022840"/>
    </source>
</evidence>
<feature type="binding site" evidence="10">
    <location>
        <position position="199"/>
    </location>
    <ligand>
        <name>Mn(2+)</name>
        <dbReference type="ChEBI" id="CHEBI:29035"/>
    </ligand>
</feature>
<comment type="caution">
    <text evidence="11">The sequence shown here is derived from an EMBL/GenBank/DDBJ whole genome shotgun (WGS) entry which is preliminary data.</text>
</comment>
<evidence type="ECO:0000256" key="4">
    <source>
        <dbReference type="ARBA" id="ARBA00022432"/>
    </source>
</evidence>
<feature type="binding site" evidence="10">
    <location>
        <position position="57"/>
    </location>
    <ligand>
        <name>substrate</name>
    </ligand>
</feature>
<accession>A0ABT0B8Q7</accession>
<feature type="binding site" evidence="10">
    <location>
        <position position="199"/>
    </location>
    <ligand>
        <name>ATP</name>
        <dbReference type="ChEBI" id="CHEBI:30616"/>
    </ligand>
</feature>
<comment type="pathway">
    <text evidence="1 10">Carbohydrate biosynthesis; gluconeogenesis.</text>
</comment>
<comment type="cofactor">
    <cofactor evidence="10">
        <name>Mn(2+)</name>
        <dbReference type="ChEBI" id="CHEBI:29035"/>
    </cofactor>
    <text evidence="10">Binds 1 Mn(2+) ion per subunit.</text>
</comment>
<dbReference type="Pfam" id="PF01293">
    <property type="entry name" value="PEPCK_ATP"/>
    <property type="match status" value="1"/>
</dbReference>
<organism evidence="11 12">
    <name type="scientific">Novosphingobium organovorum</name>
    <dbReference type="NCBI Taxonomy" id="2930092"/>
    <lineage>
        <taxon>Bacteria</taxon>
        <taxon>Pseudomonadati</taxon>
        <taxon>Pseudomonadota</taxon>
        <taxon>Alphaproteobacteria</taxon>
        <taxon>Sphingomonadales</taxon>
        <taxon>Sphingomonadaceae</taxon>
        <taxon>Novosphingobium</taxon>
    </lineage>
</organism>
<keyword evidence="10" id="KW-0464">Manganese</keyword>
<keyword evidence="8 10" id="KW-0456">Lyase</keyword>
<dbReference type="InterPro" id="IPR008210">
    <property type="entry name" value="PEP_carboxykinase_N"/>
</dbReference>
<evidence type="ECO:0000256" key="2">
    <source>
        <dbReference type="ARBA" id="ARBA00006052"/>
    </source>
</evidence>
<dbReference type="Gene3D" id="3.90.228.20">
    <property type="match status" value="1"/>
</dbReference>
<dbReference type="NCBIfam" id="TIGR00224">
    <property type="entry name" value="pckA"/>
    <property type="match status" value="1"/>
</dbReference>
<dbReference type="SUPFAM" id="SSF68923">
    <property type="entry name" value="PEP carboxykinase N-terminal domain"/>
    <property type="match status" value="1"/>
</dbReference>
<dbReference type="SUPFAM" id="SSF53795">
    <property type="entry name" value="PEP carboxykinase-like"/>
    <property type="match status" value="1"/>
</dbReference>
<feature type="binding site" evidence="10">
    <location>
        <position position="283"/>
    </location>
    <ligand>
        <name>ATP</name>
        <dbReference type="ChEBI" id="CHEBI:30616"/>
    </ligand>
</feature>
<feature type="binding site" evidence="10">
    <location>
        <position position="255"/>
    </location>
    <ligand>
        <name>Mn(2+)</name>
        <dbReference type="ChEBI" id="CHEBI:29035"/>
    </ligand>
</feature>
<evidence type="ECO:0000256" key="10">
    <source>
        <dbReference type="HAMAP-Rule" id="MF_00453"/>
    </source>
</evidence>
<dbReference type="GO" id="GO:0004612">
    <property type="term" value="F:phosphoenolpyruvate carboxykinase (ATP) activity"/>
    <property type="evidence" value="ECO:0007669"/>
    <property type="project" value="UniProtKB-EC"/>
</dbReference>
<dbReference type="Gene3D" id="3.40.449.10">
    <property type="entry name" value="Phosphoenolpyruvate Carboxykinase, domain 1"/>
    <property type="match status" value="1"/>
</dbReference>
<comment type="similarity">
    <text evidence="2 10">Belongs to the phosphoenolpyruvate carboxykinase (ATP) family.</text>
</comment>
<evidence type="ECO:0000256" key="5">
    <source>
        <dbReference type="ARBA" id="ARBA00022741"/>
    </source>
</evidence>
<reference evidence="11" key="1">
    <citation type="submission" date="2022-03" db="EMBL/GenBank/DDBJ databases">
        <title>Identification of a novel bacterium isolated from mangrove sediments.</title>
        <authorList>
            <person name="Pan X."/>
        </authorList>
    </citation>
    <scope>NUCLEOTIDE SEQUENCE</scope>
    <source>
        <strain evidence="11">B1949</strain>
    </source>
</reference>
<evidence type="ECO:0000256" key="9">
    <source>
        <dbReference type="ARBA" id="ARBA00047371"/>
    </source>
</evidence>
<keyword evidence="5 10" id="KW-0547">Nucleotide-binding</keyword>
<sequence>MTTSLSYSLDKQGIATKAKIYANLGAAPLVEHAIRNEEGTLAADGPFVVATGKHTGRSAKDKFIVRDANTEETIWWGKTNVAMTPEHFAALKEDFLAAVADKDKLYVADLFGGSQPEYRVNVRVVNEYAWHNQFIRTLLVRPTAEELADFVPEYTIIDLPTFKADPARHGCRSETVIAVNFSEKLVLIGGTAYAGEMKKSVFGILNYLLPVQGVMPMHCSANIGPKGDTAVFFGLSGTGKTTLSADAARTLIGDDEHGWSDTAVFNFEGGCYAKMIRLSAEAEPEIFATTKRFGTVLENVVIDPVTRELDLDDNSLAENSRGAYPIDFIPNTSEHNLGPVPQNIIFLTADAYGVLPPIARLTPDQAMYHFLSGYTAKVSGTEIGVTEPEATFSTCFGAAFMPRHPTVYGNLLKERIAKGGVKCWLVNTGWSGGKATMEGIKRMPIKATRAMLNAALDGSLNEAEFKEDPNFGFEVPVAIAGVDSALLDPRGTWSDPLAYDQTAQTLVKAFIDNFAQFEAHVDESVRQAAPAMA</sequence>
<dbReference type="Gene3D" id="2.170.8.10">
    <property type="entry name" value="Phosphoenolpyruvate Carboxykinase, domain 2"/>
    <property type="match status" value="1"/>
</dbReference>
<dbReference type="InterPro" id="IPR001272">
    <property type="entry name" value="PEP_carboxykinase_ATP"/>
</dbReference>
<evidence type="ECO:0000313" key="12">
    <source>
        <dbReference type="Proteomes" id="UP001162881"/>
    </source>
</evidence>
<feature type="binding site" evidence="10">
    <location>
        <position position="193"/>
    </location>
    <ligand>
        <name>substrate</name>
    </ligand>
</feature>
<dbReference type="RefSeq" id="WP_244016321.1">
    <property type="nucleotide sequence ID" value="NZ_JALHLF010000001.1"/>
</dbReference>
<dbReference type="InterPro" id="IPR013035">
    <property type="entry name" value="PEP_carboxykinase_C"/>
</dbReference>
<gene>
    <name evidence="10" type="primary">pckA</name>
    <name evidence="11" type="ORF">MTR62_00700</name>
</gene>
<feature type="binding site" evidence="10">
    <location>
        <position position="321"/>
    </location>
    <ligand>
        <name>ATP</name>
        <dbReference type="ChEBI" id="CHEBI:30616"/>
    </ligand>
</feature>
<proteinExistence type="inferred from homology"/>
<comment type="caution">
    <text evidence="10">Lacks conserved residue(s) required for the propagation of feature annotation.</text>
</comment>
<keyword evidence="12" id="KW-1185">Reference proteome</keyword>
<comment type="subcellular location">
    <subcellularLocation>
        <location evidence="10">Cytoplasm</location>
    </subcellularLocation>
</comment>
<name>A0ABT0B8Q7_9SPHN</name>
<feature type="binding site" evidence="10">
    <location>
        <position position="448"/>
    </location>
    <ligand>
        <name>ATP</name>
        <dbReference type="ChEBI" id="CHEBI:30616"/>
    </ligand>
</feature>
<keyword evidence="6 10" id="KW-0210">Decarboxylase</keyword>
<evidence type="ECO:0000256" key="6">
    <source>
        <dbReference type="ARBA" id="ARBA00022793"/>
    </source>
</evidence>
<comment type="function">
    <text evidence="10">Involved in the gluconeogenesis. Catalyzes the conversion of oxaloacetate (OAA) to phosphoenolpyruvate (PEP) through direct phosphoryl transfer between the nucleoside triphosphate and OAA.</text>
</comment>
<dbReference type="PANTHER" id="PTHR30031:SF0">
    <property type="entry name" value="PHOSPHOENOLPYRUVATE CARBOXYKINASE (ATP)"/>
    <property type="match status" value="1"/>
</dbReference>
<comment type="catalytic activity">
    <reaction evidence="9 10">
        <text>oxaloacetate + ATP = phosphoenolpyruvate + ADP + CO2</text>
        <dbReference type="Rhea" id="RHEA:18617"/>
        <dbReference type="ChEBI" id="CHEBI:16452"/>
        <dbReference type="ChEBI" id="CHEBI:16526"/>
        <dbReference type="ChEBI" id="CHEBI:30616"/>
        <dbReference type="ChEBI" id="CHEBI:58702"/>
        <dbReference type="ChEBI" id="CHEBI:456216"/>
        <dbReference type="EC" id="4.1.1.49"/>
    </reaction>
</comment>
<keyword evidence="7 10" id="KW-0067">ATP-binding</keyword>
<evidence type="ECO:0000256" key="1">
    <source>
        <dbReference type="ARBA" id="ARBA00004742"/>
    </source>
</evidence>
<feature type="binding site" evidence="10">
    <location>
        <position position="218"/>
    </location>
    <ligand>
        <name>ATP</name>
        <dbReference type="ChEBI" id="CHEBI:30616"/>
    </ligand>
</feature>
<dbReference type="PIRSF" id="PIRSF006294">
    <property type="entry name" value="PEP_crbxkin"/>
    <property type="match status" value="1"/>
</dbReference>
<feature type="binding site" evidence="10">
    <location>
        <position position="199"/>
    </location>
    <ligand>
        <name>substrate</name>
    </ligand>
</feature>
<keyword evidence="4 10" id="KW-0312">Gluconeogenesis</keyword>